<dbReference type="EMBL" id="OIVN01002337">
    <property type="protein sequence ID" value="SPD02798.1"/>
    <property type="molecule type" value="Genomic_DNA"/>
</dbReference>
<gene>
    <name evidence="1" type="ORF">FSB_LOCUS30680</name>
</gene>
<dbReference type="PANTHER" id="PTHR47692:SF2">
    <property type="entry name" value="ZINC FINGER RING-TYPE DOMAIN CONTAINING PROTEIN"/>
    <property type="match status" value="1"/>
</dbReference>
<protein>
    <submittedName>
        <fullName evidence="1">Uncharacterized protein</fullName>
    </submittedName>
</protein>
<name>A0A2N9GTJ1_FAGSY</name>
<evidence type="ECO:0000313" key="1">
    <source>
        <dbReference type="EMBL" id="SPD02798.1"/>
    </source>
</evidence>
<dbReference type="AlphaFoldDB" id="A0A2N9GTJ1"/>
<reference evidence="1" key="1">
    <citation type="submission" date="2018-02" db="EMBL/GenBank/DDBJ databases">
        <authorList>
            <person name="Cohen D.B."/>
            <person name="Kent A.D."/>
        </authorList>
    </citation>
    <scope>NUCLEOTIDE SEQUENCE</scope>
</reference>
<sequence>MPETKQEEFKALVSDTARRFLGARTDRFVNEVELFLASGLNIEAYDAVYMQRLGWSSPGVTSEASEGAASNEQTTLVPYLYIFDEDSDGPD</sequence>
<dbReference type="PANTHER" id="PTHR47692">
    <property type="entry name" value="RING/U-BOX SUPERFAMILY PROTEIN"/>
    <property type="match status" value="1"/>
</dbReference>
<accession>A0A2N9GTJ1</accession>
<proteinExistence type="predicted"/>
<organism evidence="1">
    <name type="scientific">Fagus sylvatica</name>
    <name type="common">Beechnut</name>
    <dbReference type="NCBI Taxonomy" id="28930"/>
    <lineage>
        <taxon>Eukaryota</taxon>
        <taxon>Viridiplantae</taxon>
        <taxon>Streptophyta</taxon>
        <taxon>Embryophyta</taxon>
        <taxon>Tracheophyta</taxon>
        <taxon>Spermatophyta</taxon>
        <taxon>Magnoliopsida</taxon>
        <taxon>eudicotyledons</taxon>
        <taxon>Gunneridae</taxon>
        <taxon>Pentapetalae</taxon>
        <taxon>rosids</taxon>
        <taxon>fabids</taxon>
        <taxon>Fagales</taxon>
        <taxon>Fagaceae</taxon>
        <taxon>Fagus</taxon>
    </lineage>
</organism>